<dbReference type="InterPro" id="IPR016163">
    <property type="entry name" value="Ald_DH_C"/>
</dbReference>
<dbReference type="Gene3D" id="3.40.605.10">
    <property type="entry name" value="Aldehyde Dehydrogenase, Chain A, domain 1"/>
    <property type="match status" value="1"/>
</dbReference>
<name>A0ABW6NK11_9NOCA</name>
<dbReference type="Pfam" id="PF00171">
    <property type="entry name" value="Aldedh"/>
    <property type="match status" value="1"/>
</dbReference>
<protein>
    <submittedName>
        <fullName evidence="5">Aldehyde dehydrogenase family protein</fullName>
    </submittedName>
</protein>
<dbReference type="RefSeq" id="WP_063063465.1">
    <property type="nucleotide sequence ID" value="NZ_JBIALX010000005.1"/>
</dbReference>
<keyword evidence="1 3" id="KW-0560">Oxidoreductase</keyword>
<dbReference type="PANTHER" id="PTHR11699">
    <property type="entry name" value="ALDEHYDE DEHYDROGENASE-RELATED"/>
    <property type="match status" value="1"/>
</dbReference>
<dbReference type="InterPro" id="IPR016162">
    <property type="entry name" value="Ald_DH_N"/>
</dbReference>
<dbReference type="Proteomes" id="UP001601521">
    <property type="component" value="Unassembled WGS sequence"/>
</dbReference>
<dbReference type="InterPro" id="IPR015590">
    <property type="entry name" value="Aldehyde_DH_dom"/>
</dbReference>
<dbReference type="SUPFAM" id="SSF53720">
    <property type="entry name" value="ALDH-like"/>
    <property type="match status" value="1"/>
</dbReference>
<comment type="caution">
    <text evidence="5">The sequence shown here is derived from an EMBL/GenBank/DDBJ whole genome shotgun (WGS) entry which is preliminary data.</text>
</comment>
<feature type="active site" evidence="2">
    <location>
        <position position="267"/>
    </location>
</feature>
<evidence type="ECO:0000256" key="3">
    <source>
        <dbReference type="RuleBase" id="RU003345"/>
    </source>
</evidence>
<dbReference type="InterPro" id="IPR016161">
    <property type="entry name" value="Ald_DH/histidinol_DH"/>
</dbReference>
<comment type="similarity">
    <text evidence="3">Belongs to the aldehyde dehydrogenase family.</text>
</comment>
<evidence type="ECO:0000313" key="6">
    <source>
        <dbReference type="Proteomes" id="UP001601521"/>
    </source>
</evidence>
<proteinExistence type="inferred from homology"/>
<reference evidence="5 6" key="1">
    <citation type="submission" date="2024-10" db="EMBL/GenBank/DDBJ databases">
        <title>The Natural Products Discovery Center: Release of the First 8490 Sequenced Strains for Exploring Actinobacteria Biosynthetic Diversity.</title>
        <authorList>
            <person name="Kalkreuter E."/>
            <person name="Kautsar S.A."/>
            <person name="Yang D."/>
            <person name="Bader C.D."/>
            <person name="Teijaro C.N."/>
            <person name="Fluegel L."/>
            <person name="Davis C.M."/>
            <person name="Simpson J.R."/>
            <person name="Lauterbach L."/>
            <person name="Steele A.D."/>
            <person name="Gui C."/>
            <person name="Meng S."/>
            <person name="Li G."/>
            <person name="Viehrig K."/>
            <person name="Ye F."/>
            <person name="Su P."/>
            <person name="Kiefer A.F."/>
            <person name="Nichols A."/>
            <person name="Cepeda A.J."/>
            <person name="Yan W."/>
            <person name="Fan B."/>
            <person name="Jiang Y."/>
            <person name="Adhikari A."/>
            <person name="Zheng C.-J."/>
            <person name="Schuster L."/>
            <person name="Cowan T.M."/>
            <person name="Smanski M.J."/>
            <person name="Chevrette M.G."/>
            <person name="De Carvalho L.P.S."/>
            <person name="Shen B."/>
        </authorList>
    </citation>
    <scope>NUCLEOTIDE SEQUENCE [LARGE SCALE GENOMIC DNA]</scope>
    <source>
        <strain evidence="5 6">NPDC004550</strain>
    </source>
</reference>
<keyword evidence="6" id="KW-1185">Reference proteome</keyword>
<dbReference type="InterPro" id="IPR029510">
    <property type="entry name" value="Ald_DH_CS_GLU"/>
</dbReference>
<dbReference type="PROSITE" id="PS00687">
    <property type="entry name" value="ALDEHYDE_DEHYDR_GLU"/>
    <property type="match status" value="1"/>
</dbReference>
<evidence type="ECO:0000259" key="4">
    <source>
        <dbReference type="Pfam" id="PF00171"/>
    </source>
</evidence>
<dbReference type="Gene3D" id="3.40.309.10">
    <property type="entry name" value="Aldehyde Dehydrogenase, Chain A, domain 2"/>
    <property type="match status" value="1"/>
</dbReference>
<dbReference type="EMBL" id="JBIALX010000005">
    <property type="protein sequence ID" value="MFF0454807.1"/>
    <property type="molecule type" value="Genomic_DNA"/>
</dbReference>
<accession>A0ABW6NK11</accession>
<evidence type="ECO:0000313" key="5">
    <source>
        <dbReference type="EMBL" id="MFF0454807.1"/>
    </source>
</evidence>
<gene>
    <name evidence="5" type="ORF">ACFYTH_15705</name>
</gene>
<evidence type="ECO:0000256" key="2">
    <source>
        <dbReference type="PROSITE-ProRule" id="PRU10007"/>
    </source>
</evidence>
<feature type="domain" description="Aldehyde dehydrogenase" evidence="4">
    <location>
        <begin position="28"/>
        <end position="490"/>
    </location>
</feature>
<organism evidence="5 6">
    <name type="scientific">Nocardia africana</name>
    <dbReference type="NCBI Taxonomy" id="134964"/>
    <lineage>
        <taxon>Bacteria</taxon>
        <taxon>Bacillati</taxon>
        <taxon>Actinomycetota</taxon>
        <taxon>Actinomycetes</taxon>
        <taxon>Mycobacteriales</taxon>
        <taxon>Nocardiaceae</taxon>
        <taxon>Nocardia</taxon>
    </lineage>
</organism>
<evidence type="ECO:0000256" key="1">
    <source>
        <dbReference type="ARBA" id="ARBA00023002"/>
    </source>
</evidence>
<sequence>MTTTTAEATAVALGTASRRGELLIDGAWVPAASGRTFDVVDPGTEEIITQVAEAGAADVDSAVRAARHAFDTERWLGLSSTQRGIVLWRVAELMEARIDELARLESLDVGLPVTQARLMVIEAIAQFRYQAGWADKIHGRTVDIGPADRRFQGSTYKEPIGVVGMIVPWNGPLIAMSMKIAPALAAGCTCVLKPSELAPLTALALGRLLLEAGVPDGVVNIVTGFGEAGAGLAEHPLVDKISFTGSTLVGHKIVQASIGNLKKVSLELGGKSPVIVLPDADLDTAVQGIALGVFWNSGQICSSGTRLFVHEAVYEDVVRGVAEAGRALKIGYGTDPDADLGPLISRRQLERVTGYVDSGISEGARVVSGGKRLGNKGFYFEPTVVADVTPQMTMVREEIFGPVIGAMPFTDIDEAVAAANDTEYGLAGSVWTRDVAHAHRIARRLRAGRIGVNVHRAGGVQMPVGGFKQSGWGRENGPDAVEEYLETKSVITYLDR</sequence>